<protein>
    <submittedName>
        <fullName evidence="1">Uncharacterized protein</fullName>
    </submittedName>
</protein>
<organism evidence="1 2">
    <name type="scientific">Lepidopterella palustris CBS 459.81</name>
    <dbReference type="NCBI Taxonomy" id="1314670"/>
    <lineage>
        <taxon>Eukaryota</taxon>
        <taxon>Fungi</taxon>
        <taxon>Dikarya</taxon>
        <taxon>Ascomycota</taxon>
        <taxon>Pezizomycotina</taxon>
        <taxon>Dothideomycetes</taxon>
        <taxon>Pleosporomycetidae</taxon>
        <taxon>Mytilinidiales</taxon>
        <taxon>Argynnaceae</taxon>
        <taxon>Lepidopterella</taxon>
    </lineage>
</organism>
<reference evidence="1 2" key="1">
    <citation type="journal article" date="2016" name="Nat. Commun.">
        <title>Ectomycorrhizal ecology is imprinted in the genome of the dominant symbiotic fungus Cenococcum geophilum.</title>
        <authorList>
            <consortium name="DOE Joint Genome Institute"/>
            <person name="Peter M."/>
            <person name="Kohler A."/>
            <person name="Ohm R.A."/>
            <person name="Kuo A."/>
            <person name="Krutzmann J."/>
            <person name="Morin E."/>
            <person name="Arend M."/>
            <person name="Barry K.W."/>
            <person name="Binder M."/>
            <person name="Choi C."/>
            <person name="Clum A."/>
            <person name="Copeland A."/>
            <person name="Grisel N."/>
            <person name="Haridas S."/>
            <person name="Kipfer T."/>
            <person name="LaButti K."/>
            <person name="Lindquist E."/>
            <person name="Lipzen A."/>
            <person name="Maire R."/>
            <person name="Meier B."/>
            <person name="Mihaltcheva S."/>
            <person name="Molinier V."/>
            <person name="Murat C."/>
            <person name="Poggeler S."/>
            <person name="Quandt C.A."/>
            <person name="Sperisen C."/>
            <person name="Tritt A."/>
            <person name="Tisserant E."/>
            <person name="Crous P.W."/>
            <person name="Henrissat B."/>
            <person name="Nehls U."/>
            <person name="Egli S."/>
            <person name="Spatafora J.W."/>
            <person name="Grigoriev I.V."/>
            <person name="Martin F.M."/>
        </authorList>
    </citation>
    <scope>NUCLEOTIDE SEQUENCE [LARGE SCALE GENOMIC DNA]</scope>
    <source>
        <strain evidence="1 2">CBS 459.81</strain>
    </source>
</reference>
<dbReference type="Pfam" id="PF12520">
    <property type="entry name" value="DUF3723"/>
    <property type="match status" value="1"/>
</dbReference>
<evidence type="ECO:0000313" key="1">
    <source>
        <dbReference type="EMBL" id="OCK73600.1"/>
    </source>
</evidence>
<accession>A0A8E2DXI4</accession>
<dbReference type="OrthoDB" id="5421195at2759"/>
<evidence type="ECO:0000313" key="2">
    <source>
        <dbReference type="Proteomes" id="UP000250266"/>
    </source>
</evidence>
<gene>
    <name evidence="1" type="ORF">K432DRAFT_312444</name>
</gene>
<dbReference type="Proteomes" id="UP000250266">
    <property type="component" value="Unassembled WGS sequence"/>
</dbReference>
<feature type="non-terminal residue" evidence="1">
    <location>
        <position position="498"/>
    </location>
</feature>
<keyword evidence="2" id="KW-1185">Reference proteome</keyword>
<dbReference type="InterPro" id="IPR022198">
    <property type="entry name" value="DUF3723"/>
</dbReference>
<dbReference type="EMBL" id="KV745710">
    <property type="protein sequence ID" value="OCK73600.1"/>
    <property type="molecule type" value="Genomic_DNA"/>
</dbReference>
<sequence>MRSRFAEQELRVEAERYVKYKGTARIRLEVLHFQWGEPRELSQKNVERLKEAFRTDNIRRLEPGNHIPAVVTQSDLDDAIQASGTSAGELLSHPDNDPPVLRFPAGYLLTCLHGRHRVQAARETLPPIDAWWTVDLYLADTNPELRTILVEEYSNEEKPSDGEIYRKIRQYEQERNLCFKNRWKARLSNHGRRGLSRLEDHDDLTAAFDDLLVIPGLWDGMRIGTLHKTTGMKCDEEVLHYLEHIKKVWSKLLHGDEMALQRVDQATVRALELKAPRHSKRDARVLQGQLLSGQIFGAFSQQEREAIWNELKSVDCLIPSLFTFFEDLKYLSACADCLKRLVKLSRKESVSSALEQKFADVNQISGQCILEIAESTFAVRPGRTVDRLDWGKRQLWLSAMRHYRDMPPDPKKKNKDLLAKAGCYGADETVLHEYAALADRLGFASREIDSLNKRSSDREIACNALLKARKPDRYEYGDAVLEAHVNEIVRMFMTASPL</sequence>
<dbReference type="AlphaFoldDB" id="A0A8E2DXI4"/>
<name>A0A8E2DXI4_9PEZI</name>
<proteinExistence type="predicted"/>